<evidence type="ECO:0000313" key="1">
    <source>
        <dbReference type="EMBL" id="GAL04963.1"/>
    </source>
</evidence>
<sequence length="59" mass="6864">MTQALLSFKPSNSLKTNHLHSLLLLFQPIIVIWAKKIELNHSLGYSLIYGEFCQGRFFR</sequence>
<dbReference type="STRING" id="754436.JCM19237_4329"/>
<reference evidence="1 2" key="1">
    <citation type="journal article" date="2014" name="Genome Announc.">
        <title>Draft Genome Sequences of Two Vibrionaceae Species, Vibrio ponticus C121 and Photobacterium aphoticum C119, Isolated as Coral Reef Microbiota.</title>
        <authorList>
            <person name="Al-saari N."/>
            <person name="Meirelles P.M."/>
            <person name="Mino S."/>
            <person name="Suda W."/>
            <person name="Oshima K."/>
            <person name="Hattori M."/>
            <person name="Ohkuma M."/>
            <person name="Thompson F.L."/>
            <person name="Gomez-Gil B."/>
            <person name="Sawabe T."/>
            <person name="Sawabe T."/>
        </authorList>
    </citation>
    <scope>NUCLEOTIDE SEQUENCE [LARGE SCALE GENOMIC DNA]</scope>
    <source>
        <strain evidence="1 2">JCM 19237</strain>
    </source>
</reference>
<comment type="caution">
    <text evidence="1">The sequence shown here is derived from an EMBL/GenBank/DDBJ whole genome shotgun (WGS) entry which is preliminary data.</text>
</comment>
<proteinExistence type="predicted"/>
<dbReference type="EMBL" id="BBMN01000005">
    <property type="protein sequence ID" value="GAL04963.1"/>
    <property type="molecule type" value="Genomic_DNA"/>
</dbReference>
<dbReference type="AlphaFoldDB" id="A0A090QRU1"/>
<accession>A0A090QRU1</accession>
<gene>
    <name evidence="1" type="ORF">JCM19237_4329</name>
</gene>
<evidence type="ECO:0000313" key="2">
    <source>
        <dbReference type="Proteomes" id="UP000029227"/>
    </source>
</evidence>
<organism evidence="1 2">
    <name type="scientific">Photobacterium aphoticum</name>
    <dbReference type="NCBI Taxonomy" id="754436"/>
    <lineage>
        <taxon>Bacteria</taxon>
        <taxon>Pseudomonadati</taxon>
        <taxon>Pseudomonadota</taxon>
        <taxon>Gammaproteobacteria</taxon>
        <taxon>Vibrionales</taxon>
        <taxon>Vibrionaceae</taxon>
        <taxon>Photobacterium</taxon>
    </lineage>
</organism>
<protein>
    <submittedName>
        <fullName evidence="1">Uncharacterized protein</fullName>
    </submittedName>
</protein>
<name>A0A090QRU1_9GAMM</name>
<dbReference type="Proteomes" id="UP000029227">
    <property type="component" value="Unassembled WGS sequence"/>
</dbReference>